<name>A0ABW0IZW6_9HYPH</name>
<proteinExistence type="inferred from homology"/>
<keyword evidence="4" id="KW-0804">Transcription</keyword>
<dbReference type="SUPFAM" id="SSF46785">
    <property type="entry name" value="Winged helix' DNA-binding domain"/>
    <property type="match status" value="1"/>
</dbReference>
<feature type="domain" description="HTH lysR-type" evidence="5">
    <location>
        <begin position="38"/>
        <end position="95"/>
    </location>
</feature>
<evidence type="ECO:0000313" key="6">
    <source>
        <dbReference type="EMBL" id="MFC5423752.1"/>
    </source>
</evidence>
<dbReference type="Gene3D" id="1.10.10.10">
    <property type="entry name" value="Winged helix-like DNA-binding domain superfamily/Winged helix DNA-binding domain"/>
    <property type="match status" value="1"/>
</dbReference>
<dbReference type="Pfam" id="PF03466">
    <property type="entry name" value="LysR_substrate"/>
    <property type="match status" value="1"/>
</dbReference>
<dbReference type="InterPro" id="IPR000847">
    <property type="entry name" value="LysR_HTH_N"/>
</dbReference>
<keyword evidence="3" id="KW-0238">DNA-binding</keyword>
<gene>
    <name evidence="6" type="ORF">ACFPOB_29910</name>
</gene>
<protein>
    <submittedName>
        <fullName evidence="6">LysR family transcriptional regulator</fullName>
    </submittedName>
</protein>
<dbReference type="Pfam" id="PF00126">
    <property type="entry name" value="HTH_1"/>
    <property type="match status" value="1"/>
</dbReference>
<dbReference type="EMBL" id="JBHSLW010000104">
    <property type="protein sequence ID" value="MFC5423752.1"/>
    <property type="molecule type" value="Genomic_DNA"/>
</dbReference>
<accession>A0ABW0IZW6</accession>
<dbReference type="PANTHER" id="PTHR30126:SF98">
    <property type="entry name" value="HTH-TYPE TRANSCRIPTIONAL ACTIVATOR BAUR"/>
    <property type="match status" value="1"/>
</dbReference>
<organism evidence="6 7">
    <name type="scientific">Bosea eneae</name>
    <dbReference type="NCBI Taxonomy" id="151454"/>
    <lineage>
        <taxon>Bacteria</taxon>
        <taxon>Pseudomonadati</taxon>
        <taxon>Pseudomonadota</taxon>
        <taxon>Alphaproteobacteria</taxon>
        <taxon>Hyphomicrobiales</taxon>
        <taxon>Boseaceae</taxon>
        <taxon>Bosea</taxon>
    </lineage>
</organism>
<evidence type="ECO:0000313" key="7">
    <source>
        <dbReference type="Proteomes" id="UP001596053"/>
    </source>
</evidence>
<dbReference type="PANTHER" id="PTHR30126">
    <property type="entry name" value="HTH-TYPE TRANSCRIPTIONAL REGULATOR"/>
    <property type="match status" value="1"/>
</dbReference>
<comment type="caution">
    <text evidence="6">The sequence shown here is derived from an EMBL/GenBank/DDBJ whole genome shotgun (WGS) entry which is preliminary data.</text>
</comment>
<evidence type="ECO:0000256" key="3">
    <source>
        <dbReference type="ARBA" id="ARBA00023125"/>
    </source>
</evidence>
<evidence type="ECO:0000256" key="2">
    <source>
        <dbReference type="ARBA" id="ARBA00023015"/>
    </source>
</evidence>
<dbReference type="SUPFAM" id="SSF53850">
    <property type="entry name" value="Periplasmic binding protein-like II"/>
    <property type="match status" value="1"/>
</dbReference>
<dbReference type="RefSeq" id="WP_377801809.1">
    <property type="nucleotide sequence ID" value="NZ_JBHSLW010000104.1"/>
</dbReference>
<dbReference type="PROSITE" id="PS50931">
    <property type="entry name" value="HTH_LYSR"/>
    <property type="match status" value="1"/>
</dbReference>
<evidence type="ECO:0000256" key="1">
    <source>
        <dbReference type="ARBA" id="ARBA00009437"/>
    </source>
</evidence>
<dbReference type="InterPro" id="IPR036390">
    <property type="entry name" value="WH_DNA-bd_sf"/>
</dbReference>
<dbReference type="PRINTS" id="PR00039">
    <property type="entry name" value="HTHLYSR"/>
</dbReference>
<dbReference type="Gene3D" id="3.40.190.10">
    <property type="entry name" value="Periplasmic binding protein-like II"/>
    <property type="match status" value="2"/>
</dbReference>
<keyword evidence="2" id="KW-0805">Transcription regulation</keyword>
<reference evidence="7" key="1">
    <citation type="journal article" date="2019" name="Int. J. Syst. Evol. Microbiol.">
        <title>The Global Catalogue of Microorganisms (GCM) 10K type strain sequencing project: providing services to taxonomists for standard genome sequencing and annotation.</title>
        <authorList>
            <consortium name="The Broad Institute Genomics Platform"/>
            <consortium name="The Broad Institute Genome Sequencing Center for Infectious Disease"/>
            <person name="Wu L."/>
            <person name="Ma J."/>
        </authorList>
    </citation>
    <scope>NUCLEOTIDE SEQUENCE [LARGE SCALE GENOMIC DNA]</scope>
    <source>
        <strain evidence="7">NCAIM B.01391</strain>
    </source>
</reference>
<dbReference type="InterPro" id="IPR005119">
    <property type="entry name" value="LysR_subst-bd"/>
</dbReference>
<dbReference type="InterPro" id="IPR036388">
    <property type="entry name" value="WH-like_DNA-bd_sf"/>
</dbReference>
<dbReference type="Proteomes" id="UP001596053">
    <property type="component" value="Unassembled WGS sequence"/>
</dbReference>
<keyword evidence="7" id="KW-1185">Reference proteome</keyword>
<comment type="similarity">
    <text evidence="1">Belongs to the LysR transcriptional regulatory family.</text>
</comment>
<sequence>MSCSGSAANGPSRDSIRSPCYEFHCLNDFIRYYRTMEFNYNHLRYFRTVAREGHLGRAAQKLSLTQSALSVQVRRLEERLGHKLFERAGRRLHLTEAGQIALDHAEIIFAAGEDMVSTLRESGRDRAILRVGAQATLSRNFQLSFLQPLLGRQDVEIVLRSGAPTDLIRALSTHLLDVVLTNQPPGGDGDRTLLVHKLAEQPVSLVGLPRLIGAGGKFDELLARLPVVLPILGSGLRDDLDALFDRLSIKPQVAAEVEDMAMMRLLVREGLGLACLPPIVIRDELAQELLIEIAVLPAVHERFYAVTLDRRFKNPLVSSLISGEAV</sequence>
<evidence type="ECO:0000256" key="4">
    <source>
        <dbReference type="ARBA" id="ARBA00023163"/>
    </source>
</evidence>
<evidence type="ECO:0000259" key="5">
    <source>
        <dbReference type="PROSITE" id="PS50931"/>
    </source>
</evidence>